<evidence type="ECO:0000313" key="1">
    <source>
        <dbReference type="EMBL" id="UPL00753.1"/>
    </source>
</evidence>
<dbReference type="EMBL" id="CP090038">
    <property type="protein sequence ID" value="UPL00753.1"/>
    <property type="molecule type" value="Genomic_DNA"/>
</dbReference>
<gene>
    <name evidence="1" type="ORF">LCI18_011687</name>
</gene>
<evidence type="ECO:0000313" key="2">
    <source>
        <dbReference type="Proteomes" id="UP000830768"/>
    </source>
</evidence>
<sequence>MNWLRHDPGISEGDMKTLFFQDYGTSRILSLSKRSGFATRQRSWTLSNESEWQSWLNAGHLKDGDGGESTLNILLCGRVEQECDEPLEVAYLPFPKPVFDQVRAEFRVHGSIARVINRNIRCKFMDLPFQYGEDSGDVTTVYNCRTASTWPRDMALSVSFSPKNLTTYAVVYGCDGKAAEFLIEQLTGTDHSAFHPMLLPTLFADLERERHVKLLRKNSDKMGQLTLDLTVNKGQEIPKSPESSSQLDDDEEEPIELWQDMSNLQNGFQNWQQQMRRMVIHLERSSTAVAPGSTHYDLEIQKNMEKLKVPSVRIQKRLEELISEYDEHIRDCATVTGGLKLAMSMDTRKTNQEIAHSSLQVSSLAQKDGSLMKSIAIVTMFFLPATFTSTFFSMDFFDWPKATNAIGTGYIWVYFVVAAVLTLITVGLFKFRGRKDDKVMAGSMV</sequence>
<dbReference type="Proteomes" id="UP000830768">
    <property type="component" value="Chromosome 10"/>
</dbReference>
<accession>A0ACD3ZII2</accession>
<protein>
    <submittedName>
        <fullName evidence="1">Uncharacterized protein</fullName>
    </submittedName>
</protein>
<organism evidence="1 2">
    <name type="scientific">Fusarium solani subsp. cucurbitae</name>
    <name type="common">Neocosmosporum cucurbitae</name>
    <dbReference type="NCBI Taxonomy" id="2747967"/>
    <lineage>
        <taxon>Eukaryota</taxon>
        <taxon>Fungi</taxon>
        <taxon>Dikarya</taxon>
        <taxon>Ascomycota</taxon>
        <taxon>Pezizomycotina</taxon>
        <taxon>Sordariomycetes</taxon>
        <taxon>Hypocreomycetidae</taxon>
        <taxon>Hypocreales</taxon>
        <taxon>Nectriaceae</taxon>
        <taxon>Fusarium</taxon>
        <taxon>Fusarium solani species complex</taxon>
    </lineage>
</organism>
<keyword evidence="2" id="KW-1185">Reference proteome</keyword>
<name>A0ACD3ZII2_FUSSC</name>
<proteinExistence type="predicted"/>
<reference evidence="1" key="1">
    <citation type="submission" date="2021-11" db="EMBL/GenBank/DDBJ databases">
        <title>Fusarium solani-melongenae Genome sequencing and assembly.</title>
        <authorList>
            <person name="Xie S."/>
            <person name="Huang L."/>
            <person name="Zhang X."/>
        </authorList>
    </citation>
    <scope>NUCLEOTIDE SEQUENCE</scope>
    <source>
        <strain evidence="1">CRI 24-3</strain>
    </source>
</reference>